<dbReference type="PROSITE" id="PS51746">
    <property type="entry name" value="PPM_2"/>
    <property type="match status" value="1"/>
</dbReference>
<dbReference type="CDD" id="cd00143">
    <property type="entry name" value="PP2Cc"/>
    <property type="match status" value="1"/>
</dbReference>
<dbReference type="SMART" id="SM00332">
    <property type="entry name" value="PP2Cc"/>
    <property type="match status" value="1"/>
</dbReference>
<proteinExistence type="predicted"/>
<dbReference type="Gene3D" id="3.60.40.10">
    <property type="entry name" value="PPM-type phosphatase domain"/>
    <property type="match status" value="1"/>
</dbReference>
<evidence type="ECO:0000313" key="4">
    <source>
        <dbReference type="Proteomes" id="UP000292302"/>
    </source>
</evidence>
<dbReference type="Pfam" id="PF13672">
    <property type="entry name" value="PP2C_2"/>
    <property type="match status" value="1"/>
</dbReference>
<dbReference type="InterPro" id="IPR036457">
    <property type="entry name" value="PPM-type-like_dom_sf"/>
</dbReference>
<dbReference type="AlphaFoldDB" id="A0A4Q9QL02"/>
<feature type="compositionally biased region" description="Basic and acidic residues" evidence="1">
    <location>
        <begin position="378"/>
        <end position="414"/>
    </location>
</feature>
<evidence type="ECO:0000259" key="2">
    <source>
        <dbReference type="PROSITE" id="PS51746"/>
    </source>
</evidence>
<feature type="compositionally biased region" description="Basic residues" evidence="1">
    <location>
        <begin position="361"/>
        <end position="373"/>
    </location>
</feature>
<feature type="region of interest" description="Disordered" evidence="1">
    <location>
        <begin position="315"/>
        <end position="414"/>
    </location>
</feature>
<sequence length="414" mass="44957">MNSLSPDFTKTFNTLIGRELYSEIGRASWDAMPPITVSALTLTVATTVGSVRKRNEDRVAVAQVLGANGEAYFAALVCDGVGGSEMGDVAASMAVATFLDELAHTRINYPLTTLLTKIIRHVDNRVRDALQGKGATTISCLIISSKGEVAATNIGDSRIYAWAPHKERVKQLSRDDTLENELSDLSFKDPSALRFRGLGGSLSQAIGETTRTSDDLRISLLSNEHLSDGVVLATDGVWKSAEDGFNAILRKAPTSTTAVSRLLSLATWAGGVDNASIIAIESIAEVIDTFEKPSKSGVKISVWLGNTKIILSGDTFQFPPETSQPSPDLKPEHIAEQPSELERKDESKPETPIMKSDIRKVLIRKYGRTKKPAPPKPEQLDFKIADDSSNIKKKEKKSKIEITIDSGQNHHDES</sequence>
<reference evidence="3 4" key="1">
    <citation type="submission" date="2018-06" db="EMBL/GenBank/DDBJ databases">
        <title>Three novel Pseudomonas species isolated from symptomatic oak.</title>
        <authorList>
            <person name="Bueno-Gonzalez V."/>
            <person name="Brady C."/>
        </authorList>
    </citation>
    <scope>NUCLEOTIDE SEQUENCE [LARGE SCALE GENOMIC DNA]</scope>
    <source>
        <strain evidence="3 4">P9A</strain>
    </source>
</reference>
<dbReference type="OrthoDB" id="9801841at2"/>
<dbReference type="InterPro" id="IPR001932">
    <property type="entry name" value="PPM-type_phosphatase-like_dom"/>
</dbReference>
<dbReference type="SMART" id="SM00331">
    <property type="entry name" value="PP2C_SIG"/>
    <property type="match status" value="1"/>
</dbReference>
<dbReference type="EMBL" id="QJUI01000009">
    <property type="protein sequence ID" value="TBU79707.1"/>
    <property type="molecule type" value="Genomic_DNA"/>
</dbReference>
<dbReference type="SUPFAM" id="SSF81606">
    <property type="entry name" value="PP2C-like"/>
    <property type="match status" value="1"/>
</dbReference>
<feature type="domain" description="PPM-type phosphatase" evidence="2">
    <location>
        <begin position="41"/>
        <end position="282"/>
    </location>
</feature>
<feature type="compositionally biased region" description="Basic and acidic residues" evidence="1">
    <location>
        <begin position="329"/>
        <end position="349"/>
    </location>
</feature>
<evidence type="ECO:0000313" key="3">
    <source>
        <dbReference type="EMBL" id="TBU79707.1"/>
    </source>
</evidence>
<name>A0A4Q9QL02_9GAMM</name>
<keyword evidence="4" id="KW-1185">Reference proteome</keyword>
<accession>A0A4Q9QL02</accession>
<protein>
    <recommendedName>
        <fullName evidence="2">PPM-type phosphatase domain-containing protein</fullName>
    </recommendedName>
</protein>
<dbReference type="Proteomes" id="UP000292302">
    <property type="component" value="Unassembled WGS sequence"/>
</dbReference>
<evidence type="ECO:0000256" key="1">
    <source>
        <dbReference type="SAM" id="MobiDB-lite"/>
    </source>
</evidence>
<organism evidence="3 4">
    <name type="scientific">Phytopseudomonas daroniae</name>
    <dbReference type="NCBI Taxonomy" id="2487519"/>
    <lineage>
        <taxon>Bacteria</taxon>
        <taxon>Pseudomonadati</taxon>
        <taxon>Pseudomonadota</taxon>
        <taxon>Gammaproteobacteria</taxon>
        <taxon>Pseudomonadales</taxon>
        <taxon>Pseudomonadaceae</taxon>
        <taxon>Phytopseudomonas</taxon>
    </lineage>
</organism>
<gene>
    <name evidence="3" type="ORF">DNK06_11485</name>
</gene>
<dbReference type="RefSeq" id="WP_131180164.1">
    <property type="nucleotide sequence ID" value="NZ_QJUI01000009.1"/>
</dbReference>
<comment type="caution">
    <text evidence="3">The sequence shown here is derived from an EMBL/GenBank/DDBJ whole genome shotgun (WGS) entry which is preliminary data.</text>
</comment>